<dbReference type="InterPro" id="IPR012999">
    <property type="entry name" value="Pyr_OxRdtase_I_AS"/>
</dbReference>
<dbReference type="Gene3D" id="3.30.390.30">
    <property type="match status" value="1"/>
</dbReference>
<dbReference type="Pfam" id="PF09335">
    <property type="entry name" value="VTT_dom"/>
    <property type="match status" value="1"/>
</dbReference>
<comment type="similarity">
    <text evidence="2 9">Belongs to the class-I pyridine nucleotide-disulfide oxidoreductase family.</text>
</comment>
<dbReference type="PANTHER" id="PTHR43014:SF2">
    <property type="entry name" value="MERCURIC REDUCTASE"/>
    <property type="match status" value="1"/>
</dbReference>
<organism evidence="14 15">
    <name type="scientific">Paraburkholderia fungorum</name>
    <dbReference type="NCBI Taxonomy" id="134537"/>
    <lineage>
        <taxon>Bacteria</taxon>
        <taxon>Pseudomonadati</taxon>
        <taxon>Pseudomonadota</taxon>
        <taxon>Betaproteobacteria</taxon>
        <taxon>Burkholderiales</taxon>
        <taxon>Burkholderiaceae</taxon>
        <taxon>Paraburkholderia</taxon>
    </lineage>
</organism>
<dbReference type="Pfam" id="PF07992">
    <property type="entry name" value="Pyr_redox_2"/>
    <property type="match status" value="1"/>
</dbReference>
<evidence type="ECO:0000256" key="3">
    <source>
        <dbReference type="ARBA" id="ARBA00022630"/>
    </source>
</evidence>
<keyword evidence="5" id="KW-0521">NADP</keyword>
<gene>
    <name evidence="14" type="ORF">GGD69_004982</name>
</gene>
<dbReference type="PANTHER" id="PTHR43014">
    <property type="entry name" value="MERCURIC REDUCTASE"/>
    <property type="match status" value="1"/>
</dbReference>
<dbReference type="FunFam" id="3.30.390.30:FF:000001">
    <property type="entry name" value="Dihydrolipoyl dehydrogenase"/>
    <property type="match status" value="1"/>
</dbReference>
<keyword evidence="14" id="KW-0670">Pyruvate</keyword>
<evidence type="ECO:0000256" key="6">
    <source>
        <dbReference type="ARBA" id="ARBA00023002"/>
    </source>
</evidence>
<evidence type="ECO:0000256" key="8">
    <source>
        <dbReference type="ARBA" id="ARBA00023284"/>
    </source>
</evidence>
<evidence type="ECO:0000256" key="1">
    <source>
        <dbReference type="ARBA" id="ARBA00001974"/>
    </source>
</evidence>
<keyword evidence="7" id="KW-1015">Disulfide bond</keyword>
<proteinExistence type="inferred from homology"/>
<dbReference type="SUPFAM" id="SSF55424">
    <property type="entry name" value="FAD/NAD-linked reductases, dimerisation (C-terminal) domain"/>
    <property type="match status" value="1"/>
</dbReference>
<dbReference type="PRINTS" id="PR00411">
    <property type="entry name" value="PNDRDTASEI"/>
</dbReference>
<dbReference type="Pfam" id="PF02852">
    <property type="entry name" value="Pyr_redox_dim"/>
    <property type="match status" value="1"/>
</dbReference>
<dbReference type="InterPro" id="IPR032816">
    <property type="entry name" value="VTT_dom"/>
</dbReference>
<evidence type="ECO:0000256" key="4">
    <source>
        <dbReference type="ARBA" id="ARBA00022827"/>
    </source>
</evidence>
<evidence type="ECO:0000259" key="13">
    <source>
        <dbReference type="Pfam" id="PF09335"/>
    </source>
</evidence>
<keyword evidence="10" id="KW-1133">Transmembrane helix</keyword>
<feature type="domain" description="Pyridine nucleotide-disulphide oxidoreductase dimerisation" evidence="11">
    <location>
        <begin position="576"/>
        <end position="684"/>
    </location>
</feature>
<feature type="transmembrane region" description="Helical" evidence="10">
    <location>
        <begin position="229"/>
        <end position="249"/>
    </location>
</feature>
<feature type="domain" description="FAD/NAD(P)-binding" evidence="12">
    <location>
        <begin position="231"/>
        <end position="554"/>
    </location>
</feature>
<sequence>MIVLVGALIVAFFGFGGLHYLSLDYAKTQQAAFVHVRDMHPVATSLVFLVGYVIVTALSIPGATVLTLAAGALFGVVWGVTLVSFASTMGATLAFAASRYVLRDAVVTRFANRLGPIDDGVRREGWMYVLSLRLVPAVPFWLVNLIMGVTAIRLRTFYLASQVGMLPATIVYVSVGTRLSELTSLRGILSPGLLAGLVALAALPYGTKSLMREVRARRLMARWPTPKRFDYNVVVIGAGSAGLVTSYVASVVKAKVALVERHAMGGDCLNTGCVPSKAFLRSAGVAAELRRAAEFGVCGVDEVRVDFGSVMKRVARVQADVAPHDSVERYTSLGVDCVSGQAMITSPHAVEVTGGDGSVRTLTTRSIVIAAGSRPAVPDIPGLEEVGYLTSDTVWSLDTLPARLVILGGGPIGCELTQGFARLGAHVIQIEKSPRLLPREDSDASNLVLERLRAEGVDVVLGADVVRCERRGQGKVVVVRTAEGERAFTCDTILCAVGRLANTKGYGLERLGIAVTPAGTIEVDDRLQTLFPNIYACGDVVGPYQFTHMAAHQAWYASVNAMFGRWHRFKVDYRVTPWVTFTSPEVARVGLNESDAARQGIPCEVTTFHLDDLDRAIADDGTDGFVKVLTPPGKDRILGVTIVGEHASALLAEFVLAMRHGIGLNGILRTIHVYPTHSEAAKYAAGRWKMKHAPQSVLRLLGRYQTWMRRG</sequence>
<feature type="transmembrane region" description="Helical" evidence="10">
    <location>
        <begin position="72"/>
        <end position="97"/>
    </location>
</feature>
<dbReference type="InterPro" id="IPR036188">
    <property type="entry name" value="FAD/NAD-bd_sf"/>
</dbReference>
<feature type="transmembrane region" description="Helical" evidence="10">
    <location>
        <begin position="125"/>
        <end position="145"/>
    </location>
</feature>
<dbReference type="SUPFAM" id="SSF51905">
    <property type="entry name" value="FAD/NAD(P)-binding domain"/>
    <property type="match status" value="1"/>
</dbReference>
<dbReference type="GO" id="GO:0016668">
    <property type="term" value="F:oxidoreductase activity, acting on a sulfur group of donors, NAD(P) as acceptor"/>
    <property type="evidence" value="ECO:0007669"/>
    <property type="project" value="InterPro"/>
</dbReference>
<evidence type="ECO:0000313" key="15">
    <source>
        <dbReference type="Proteomes" id="UP000518681"/>
    </source>
</evidence>
<evidence type="ECO:0000256" key="2">
    <source>
        <dbReference type="ARBA" id="ARBA00007532"/>
    </source>
</evidence>
<evidence type="ECO:0000259" key="11">
    <source>
        <dbReference type="Pfam" id="PF02852"/>
    </source>
</evidence>
<dbReference type="GO" id="GO:0003955">
    <property type="term" value="F:NAD(P)H dehydrogenase (quinone) activity"/>
    <property type="evidence" value="ECO:0007669"/>
    <property type="project" value="TreeGrafter"/>
</dbReference>
<evidence type="ECO:0000256" key="5">
    <source>
        <dbReference type="ARBA" id="ARBA00022857"/>
    </source>
</evidence>
<comment type="cofactor">
    <cofactor evidence="1">
        <name>FAD</name>
        <dbReference type="ChEBI" id="CHEBI:57692"/>
    </cofactor>
</comment>
<dbReference type="GO" id="GO:0050660">
    <property type="term" value="F:flavin adenine dinucleotide binding"/>
    <property type="evidence" value="ECO:0007669"/>
    <property type="project" value="TreeGrafter"/>
</dbReference>
<dbReference type="InterPro" id="IPR016156">
    <property type="entry name" value="FAD/NAD-linked_Rdtase_dimer_sf"/>
</dbReference>
<keyword evidence="6 9" id="KW-0560">Oxidoreductase</keyword>
<dbReference type="EMBL" id="JACIIK010000009">
    <property type="protein sequence ID" value="MBB6204088.1"/>
    <property type="molecule type" value="Genomic_DNA"/>
</dbReference>
<dbReference type="AlphaFoldDB" id="A0AAW3UZV5"/>
<reference evidence="14 15" key="1">
    <citation type="submission" date="2020-08" db="EMBL/GenBank/DDBJ databases">
        <title>Genomic Encyclopedia of Type Strains, Phase IV (KMG-V): Genome sequencing to study the core and pangenomes of soil and plant-associated prokaryotes.</title>
        <authorList>
            <person name="Whitman W."/>
        </authorList>
    </citation>
    <scope>NUCLEOTIDE SEQUENCE [LARGE SCALE GENOMIC DNA]</scope>
    <source>
        <strain evidence="14 15">SEMIA 4013</strain>
    </source>
</reference>
<dbReference type="Gene3D" id="3.50.50.60">
    <property type="entry name" value="FAD/NAD(P)-binding domain"/>
    <property type="match status" value="2"/>
</dbReference>
<comment type="caution">
    <text evidence="14">The sequence shown here is derived from an EMBL/GenBank/DDBJ whole genome shotgun (WGS) entry which is preliminary data.</text>
</comment>
<evidence type="ECO:0000259" key="12">
    <source>
        <dbReference type="Pfam" id="PF07992"/>
    </source>
</evidence>
<evidence type="ECO:0000313" key="14">
    <source>
        <dbReference type="EMBL" id="MBB6204088.1"/>
    </source>
</evidence>
<dbReference type="PROSITE" id="PS00076">
    <property type="entry name" value="PYRIDINE_REDOX_1"/>
    <property type="match status" value="1"/>
</dbReference>
<keyword evidence="3 9" id="KW-0285">Flavoprotein</keyword>
<keyword evidence="4 9" id="KW-0274">FAD</keyword>
<feature type="transmembrane region" description="Helical" evidence="10">
    <location>
        <begin position="187"/>
        <end position="208"/>
    </location>
</feature>
<dbReference type="PRINTS" id="PR00368">
    <property type="entry name" value="FADPNR"/>
</dbReference>
<dbReference type="Proteomes" id="UP000518681">
    <property type="component" value="Unassembled WGS sequence"/>
</dbReference>
<keyword evidence="8 9" id="KW-0676">Redox-active center</keyword>
<dbReference type="InterPro" id="IPR004099">
    <property type="entry name" value="Pyr_nucl-diS_OxRdtase_dimer"/>
</dbReference>
<protein>
    <submittedName>
        <fullName evidence="14">Pyruvate/2-oxoglutarate dehydrogenase complex dihydrolipoamide dehydrogenase (E3) component/uncharacterized membrane protein YdjX (TVP38/TMEM64 family)</fullName>
    </submittedName>
</protein>
<name>A0AAW3UZV5_9BURK</name>
<keyword evidence="10" id="KW-0472">Membrane</keyword>
<feature type="transmembrane region" description="Helical" evidence="10">
    <location>
        <begin position="42"/>
        <end position="60"/>
    </location>
</feature>
<dbReference type="InterPro" id="IPR023753">
    <property type="entry name" value="FAD/NAD-binding_dom"/>
</dbReference>
<evidence type="ECO:0000256" key="9">
    <source>
        <dbReference type="RuleBase" id="RU003691"/>
    </source>
</evidence>
<accession>A0AAW3UZV5</accession>
<evidence type="ECO:0000256" key="10">
    <source>
        <dbReference type="SAM" id="Phobius"/>
    </source>
</evidence>
<feature type="domain" description="VTT" evidence="13">
    <location>
        <begin position="63"/>
        <end position="177"/>
    </location>
</feature>
<evidence type="ECO:0000256" key="7">
    <source>
        <dbReference type="ARBA" id="ARBA00023157"/>
    </source>
</evidence>
<keyword evidence="10" id="KW-0812">Transmembrane</keyword>